<dbReference type="PANTHER" id="PTHR37860">
    <property type="entry name" value="AGAP008810-PA"/>
    <property type="match status" value="1"/>
</dbReference>
<evidence type="ECO:0000259" key="2">
    <source>
        <dbReference type="PROSITE" id="PS51233"/>
    </source>
</evidence>
<comment type="caution">
    <text evidence="3">The sequence shown here is derived from an EMBL/GenBank/DDBJ whole genome shotgun (WGS) entry which is preliminary data.</text>
</comment>
<dbReference type="Pfam" id="PF08742">
    <property type="entry name" value="C8"/>
    <property type="match status" value="1"/>
</dbReference>
<dbReference type="SMART" id="SM00216">
    <property type="entry name" value="VWD"/>
    <property type="match status" value="1"/>
</dbReference>
<keyword evidence="1" id="KW-0175">Coiled coil</keyword>
<name>A0A8S3U3D5_MYTED</name>
<dbReference type="OrthoDB" id="6484170at2759"/>
<evidence type="ECO:0000313" key="3">
    <source>
        <dbReference type="EMBL" id="CAG2237069.1"/>
    </source>
</evidence>
<protein>
    <recommendedName>
        <fullName evidence="2">VWFD domain-containing protein</fullName>
    </recommendedName>
</protein>
<gene>
    <name evidence="3" type="ORF">MEDL_49546</name>
</gene>
<organism evidence="3 4">
    <name type="scientific">Mytilus edulis</name>
    <name type="common">Blue mussel</name>
    <dbReference type="NCBI Taxonomy" id="6550"/>
    <lineage>
        <taxon>Eukaryota</taxon>
        <taxon>Metazoa</taxon>
        <taxon>Spiralia</taxon>
        <taxon>Lophotrochozoa</taxon>
        <taxon>Mollusca</taxon>
        <taxon>Bivalvia</taxon>
        <taxon>Autobranchia</taxon>
        <taxon>Pteriomorphia</taxon>
        <taxon>Mytilida</taxon>
        <taxon>Mytiloidea</taxon>
        <taxon>Mytilidae</taxon>
        <taxon>Mytilinae</taxon>
        <taxon>Mytilus</taxon>
    </lineage>
</organism>
<sequence length="1621" mass="183837">MEVNHVRSDRTAKNTITIQPFTYKPVVIESDITFMGITMFEADIKLTSGFKGLENIVGKLVHKGNLEDFESSLTLNKANMVPIKFEARLNAVILSNIDGSFKFTSGIKGAEMVEGTLKRTGTIDNLACEVVVKLPERVPVQFNVQLSKNLPDELIGKVTFTSDIVGAKNVEFSIEHLRKNTEFKQTIVINPPNMKPSTYAISLYKRGNEIKAEYQFTSDFEIIDKYIDFEMIKDFKIAMDHNGDPKNFVNTLTFYTPKSKELKLISKMNINDDYTDISGDVKFKSTWIGAETLHLAMTHTGAPQNFRNKITVLPPFNDEMELSTSGTFKGREALDIIVDFTSRIPNIENVGFSTSNKIKNGMKGESLTEIKLDKLRKITIDFDGKLQLDTDNAELGCKFDMITPFEKVKTINAEYSASMKTKRNLDEAVSTGRKAVLLSHNGVKYFDTQGTFEMIDGKSFIYDFNMEEPKPIEFNYNVQIGEPYSVNMFANWDKMDINSNIKIESKLENMNDFKIKATHPTRTVSLEGAFKGELEKTAKLTVNWDEDKNQVAGIETKWQDQRPGLDMIEGSVRVITPLRSVEASGSVNKVLATQSIDGTVLWDADSDRTKKVTVNTEMTPDSNGYSGKVQLFLPVLGKELTFRRQLTENEGNVLHEARTEFSYSSDPSKTIVFTSKLEDISEAGSSNHSYTFGVAQAFTKVDTSITTHLGTSDDKDSVGMVIKYQTAELQKKNLLLMAEIDKLNKKLILLTVGPKKAIGVVGQIKGDNPVTVNIRGLHALEDIVEADIVIDSNKKAMELQMKYDRANPNNMLHVAAKYPSKTNFEAQIYRTGDKPQITDSVIKQFGVDTIEHYGKSANTEFIATANDMEKEVSAKFDAISAELDTEVTPYINSITKSLRVVQKVLRKVKDHVDELYKANDMYVKDVTDGIRQKTSVMMEMYRKTVTEMKDAVNDLRKKLEEFKDLKTYPFDAKYKEFVDKVASGMQSFKQEMVDFLKIEMNTVTQKMRSTVESLRKDVKTLTDRITKEVAAEIKELMSYVDDILKNLPDSANLPEIDWQYYINKINKAIKYKLSQITWAYKQWNIERTIKGYLIELYNEFQTYIKEDIANLKFLHWDKNRIIAFDPENGNVEFEIYLPTPADTLESIPKFNFHKYVGRFDRVVKKIDKLDLPKMFDFSFWDFYYKYKPSMNSRDWVPPFDTFALVAGDQHFITFDQRQIDFGGKCSYILAKDMVDNQFTVIMNYDGRRRPGMKSLLVLAEGKSVEIAPDYSVKLDNRPTELPIKHHKLSVIRDGNLIQVNTGHGLVISGNLANQHIAFVLSGWYFGKVGGMLGSYDNEQYDDMIDRDGQVTKDINVMAQTWEVGNRCRNPASIISEVKIEEGKKGFRKCSNLFVDSDSTLRPCFRVVEPDYFMKVCMAEMQSSKGDGCNAVSAYVKLCRQNNVMLWEPPTCITCHAPNKEMYEGREFIKLSPSSDDYNVQKSADVVMVVEQVRCNSNPAKHLGDLVDKLEQAFAKNDIKDNRYGLIGFGGTPRSALPYKSASSTHTFEGSIFSESNNFAKGKETLKFSYHFTDPMEAIMTAADMPFRTGVSKTIVLLHCGECSAEENVNYNYLKNILLNRA</sequence>
<evidence type="ECO:0000256" key="1">
    <source>
        <dbReference type="SAM" id="Coils"/>
    </source>
</evidence>
<evidence type="ECO:0000313" key="4">
    <source>
        <dbReference type="Proteomes" id="UP000683360"/>
    </source>
</evidence>
<dbReference type="InterPro" id="IPR001846">
    <property type="entry name" value="VWF_type-D"/>
</dbReference>
<dbReference type="SUPFAM" id="SSF58113">
    <property type="entry name" value="Apolipoprotein A-I"/>
    <property type="match status" value="1"/>
</dbReference>
<proteinExistence type="predicted"/>
<keyword evidence="4" id="KW-1185">Reference proteome</keyword>
<dbReference type="Gene3D" id="1.20.5.1230">
    <property type="entry name" value="Apolipoprotein A-I"/>
    <property type="match status" value="1"/>
</dbReference>
<dbReference type="EMBL" id="CAJPWZ010002374">
    <property type="protein sequence ID" value="CAG2237069.1"/>
    <property type="molecule type" value="Genomic_DNA"/>
</dbReference>
<dbReference type="InterPro" id="IPR014853">
    <property type="entry name" value="VWF/SSPO/ZAN-like_Cys-rich_dom"/>
</dbReference>
<dbReference type="PROSITE" id="PS51233">
    <property type="entry name" value="VWFD"/>
    <property type="match status" value="1"/>
</dbReference>
<dbReference type="PANTHER" id="PTHR37860:SF2">
    <property type="entry name" value="VITELLOGENIN DOMAIN-CONTAINING PROTEIN"/>
    <property type="match status" value="1"/>
</dbReference>
<dbReference type="Pfam" id="PF00094">
    <property type="entry name" value="VWD"/>
    <property type="match status" value="1"/>
</dbReference>
<feature type="coiled-coil region" evidence="1">
    <location>
        <begin position="938"/>
        <end position="965"/>
    </location>
</feature>
<dbReference type="Proteomes" id="UP000683360">
    <property type="component" value="Unassembled WGS sequence"/>
</dbReference>
<feature type="domain" description="VWFD" evidence="2">
    <location>
        <begin position="1201"/>
        <end position="1368"/>
    </location>
</feature>
<reference evidence="3" key="1">
    <citation type="submission" date="2021-03" db="EMBL/GenBank/DDBJ databases">
        <authorList>
            <person name="Bekaert M."/>
        </authorList>
    </citation>
    <scope>NUCLEOTIDE SEQUENCE</scope>
</reference>
<accession>A0A8S3U3D5</accession>